<keyword evidence="3" id="KW-1185">Reference proteome</keyword>
<evidence type="ECO:0000313" key="2">
    <source>
        <dbReference type="EMBL" id="TKW28960.1"/>
    </source>
</evidence>
<dbReference type="AlphaFoldDB" id="A0A4U6VH93"/>
<dbReference type="Gramene" id="TKW28960">
    <property type="protein sequence ID" value="TKW28960"/>
    <property type="gene ID" value="SEVIR_3G363600v2"/>
</dbReference>
<feature type="coiled-coil region" evidence="1">
    <location>
        <begin position="184"/>
        <end position="236"/>
    </location>
</feature>
<name>A0A4U6VH93_SETVI</name>
<accession>A0A4U6VH93</accession>
<evidence type="ECO:0000256" key="1">
    <source>
        <dbReference type="SAM" id="Coils"/>
    </source>
</evidence>
<protein>
    <submittedName>
        <fullName evidence="2">Uncharacterized protein</fullName>
    </submittedName>
</protein>
<organism evidence="2 3">
    <name type="scientific">Setaria viridis</name>
    <name type="common">Green bristlegrass</name>
    <name type="synonym">Setaria italica subsp. viridis</name>
    <dbReference type="NCBI Taxonomy" id="4556"/>
    <lineage>
        <taxon>Eukaryota</taxon>
        <taxon>Viridiplantae</taxon>
        <taxon>Streptophyta</taxon>
        <taxon>Embryophyta</taxon>
        <taxon>Tracheophyta</taxon>
        <taxon>Spermatophyta</taxon>
        <taxon>Magnoliopsida</taxon>
        <taxon>Liliopsida</taxon>
        <taxon>Poales</taxon>
        <taxon>Poaceae</taxon>
        <taxon>PACMAD clade</taxon>
        <taxon>Panicoideae</taxon>
        <taxon>Panicodae</taxon>
        <taxon>Paniceae</taxon>
        <taxon>Cenchrinae</taxon>
        <taxon>Setaria</taxon>
    </lineage>
</organism>
<evidence type="ECO:0000313" key="3">
    <source>
        <dbReference type="Proteomes" id="UP000298652"/>
    </source>
</evidence>
<dbReference type="EMBL" id="CM016554">
    <property type="protein sequence ID" value="TKW28960.1"/>
    <property type="molecule type" value="Genomic_DNA"/>
</dbReference>
<sequence>MGNNTSTDPSIAKSKEVFQVRNDLQEELEVMKKELMNQLVAATKKELQEHLKATKGELQKQSEATKKELSNQLVTATKKELQENLEASKEELKKQSEKVMKDLKEVLEYKLENKQLERKNIELSSEKAELEKQLEYTKKAALVLIDAADAYQEATEKQIKAKVEELEDTTKAALVFMEAADTYQEETERKIKARTEELENTRKAALVFMDAADTYQEAAEKQIKSKVEELEDMRMVFVDAADTYQEAAEKQIKATVQTLEVLGGQEAMRVESLESEFNATLANNQEMEVDATVKKRECDLVKGENDMLQSEVLATEPKPKLNLFEAAVETQRLKMELGALVEAKEAAENAFEADMEDVMKEPKDLKSKVEEIKTIKGFVMHQNETLWLEDSIAAQKYDIYEVEVESTEMQLNVLMEAKEAAAMGFNVNEAKIKKELEEIHAIRYAQADKAEV</sequence>
<proteinExistence type="predicted"/>
<keyword evidence="1" id="KW-0175">Coiled coil</keyword>
<dbReference type="Proteomes" id="UP000298652">
    <property type="component" value="Chromosome 3"/>
</dbReference>
<reference evidence="2" key="1">
    <citation type="submission" date="2019-03" db="EMBL/GenBank/DDBJ databases">
        <title>WGS assembly of Setaria viridis.</title>
        <authorList>
            <person name="Huang P."/>
            <person name="Jenkins J."/>
            <person name="Grimwood J."/>
            <person name="Barry K."/>
            <person name="Healey A."/>
            <person name="Mamidi S."/>
            <person name="Sreedasyam A."/>
            <person name="Shu S."/>
            <person name="Feldman M."/>
            <person name="Wu J."/>
            <person name="Yu Y."/>
            <person name="Chen C."/>
            <person name="Johnson J."/>
            <person name="Rokhsar D."/>
            <person name="Baxter I."/>
            <person name="Schmutz J."/>
            <person name="Brutnell T."/>
            <person name="Kellogg E."/>
        </authorList>
    </citation>
    <scope>NUCLEOTIDE SEQUENCE [LARGE SCALE GENOMIC DNA]</scope>
</reference>
<gene>
    <name evidence="2" type="ORF">SEVIR_3G363600v2</name>
</gene>
<feature type="coiled-coil region" evidence="1">
    <location>
        <begin position="14"/>
        <end position="140"/>
    </location>
</feature>